<name>A0A345C1V1_9BACI</name>
<accession>A0A345C1V1</accession>
<protein>
    <submittedName>
        <fullName evidence="1">Uncharacterized protein</fullName>
    </submittedName>
</protein>
<gene>
    <name evidence="1" type="ORF">DT065_15035</name>
</gene>
<dbReference type="KEGG" id="rue:DT065_15035"/>
<dbReference type="AlphaFoldDB" id="A0A345C1V1"/>
<proteinExistence type="predicted"/>
<dbReference type="Proteomes" id="UP000252100">
    <property type="component" value="Chromosome"/>
</dbReference>
<keyword evidence="2" id="KW-1185">Reference proteome</keyword>
<dbReference type="EMBL" id="CP031092">
    <property type="protein sequence ID" value="AXF57182.1"/>
    <property type="molecule type" value="Genomic_DNA"/>
</dbReference>
<sequence length="36" mass="4205">MGRMLIIFLLLKHDLPPLVIEKSDKERYIFFVGQSG</sequence>
<evidence type="ECO:0000313" key="1">
    <source>
        <dbReference type="EMBL" id="AXF57182.1"/>
    </source>
</evidence>
<reference evidence="1 2" key="1">
    <citation type="journal article" date="2018" name="J. Microbiol.">
        <title>Salicibibacter kimchii gen. nov., sp. nov., a moderately halophilic and alkalitolerant bacterium in the family Bacillaceae, isolated from kimchi.</title>
        <authorList>
            <person name="Jang J.Y."/>
            <person name="Oh Y.J."/>
            <person name="Lim S.K."/>
            <person name="Park H.K."/>
            <person name="Lee C."/>
            <person name="Kim J.Y."/>
            <person name="Lee M.A."/>
            <person name="Choi H.J."/>
        </authorList>
    </citation>
    <scope>NUCLEOTIDE SEQUENCE [LARGE SCALE GENOMIC DNA]</scope>
    <source>
        <strain evidence="1 2">NKC1-1</strain>
    </source>
</reference>
<organism evidence="1 2">
    <name type="scientific">Salicibibacter kimchii</name>
    <dbReference type="NCBI Taxonomy" id="2099786"/>
    <lineage>
        <taxon>Bacteria</taxon>
        <taxon>Bacillati</taxon>
        <taxon>Bacillota</taxon>
        <taxon>Bacilli</taxon>
        <taxon>Bacillales</taxon>
        <taxon>Bacillaceae</taxon>
        <taxon>Salicibibacter</taxon>
    </lineage>
</organism>
<evidence type="ECO:0000313" key="2">
    <source>
        <dbReference type="Proteomes" id="UP000252100"/>
    </source>
</evidence>